<sequence>MGVLSRGDLTDDEWAVLEPLLPLSNNRCGRWRDHRQVINGIIHRLGISCQWRELPERFGPWQTVHKRHLLWSADETWERLLQHVQAAADAAGDIDWDINVDSTAVRAHQHAAGARKDPSSAPAVSKGALQEVVRRSLLAFLEEAARPVRPSAGPGAG</sequence>
<dbReference type="PANTHER" id="PTHR46637">
    <property type="entry name" value="TIS1421-TRANSPOSASE PROTEIN A"/>
    <property type="match status" value="1"/>
</dbReference>
<dbReference type="Proteomes" id="UP000218944">
    <property type="component" value="Unassembled WGS sequence"/>
</dbReference>
<dbReference type="EMBL" id="NSJV01000329">
    <property type="protein sequence ID" value="PAU47801.1"/>
    <property type="molecule type" value="Genomic_DNA"/>
</dbReference>
<reference evidence="2 3" key="1">
    <citation type="submission" date="2017-08" db="EMBL/GenBank/DDBJ databases">
        <title>Genome sequence of Streptomyces albireticuli NRRL B-1670.</title>
        <authorList>
            <person name="Graham D.E."/>
            <person name="Mahan K.M."/>
            <person name="Klingeman D.M."/>
            <person name="Hettich R.L."/>
            <person name="Parry R.J."/>
            <person name="Spain J.C."/>
        </authorList>
    </citation>
    <scope>NUCLEOTIDE SEQUENCE [LARGE SCALE GENOMIC DNA]</scope>
    <source>
        <strain evidence="2 3">NRRL B-1670</strain>
    </source>
</reference>
<evidence type="ECO:0000313" key="3">
    <source>
        <dbReference type="Proteomes" id="UP000218944"/>
    </source>
</evidence>
<comment type="caution">
    <text evidence="2">The sequence shown here is derived from an EMBL/GenBank/DDBJ whole genome shotgun (WGS) entry which is preliminary data.</text>
</comment>
<dbReference type="AlphaFoldDB" id="A0A2A2D8I1"/>
<dbReference type="NCBIfam" id="NF033580">
    <property type="entry name" value="transpos_IS5_3"/>
    <property type="match status" value="1"/>
</dbReference>
<dbReference type="Pfam" id="PF13340">
    <property type="entry name" value="DUF4096"/>
    <property type="match status" value="1"/>
</dbReference>
<dbReference type="InterPro" id="IPR025161">
    <property type="entry name" value="IS402-like_dom"/>
</dbReference>
<evidence type="ECO:0000259" key="1">
    <source>
        <dbReference type="Pfam" id="PF13340"/>
    </source>
</evidence>
<organism evidence="2 3">
    <name type="scientific">Streptomyces albireticuli</name>
    <dbReference type="NCBI Taxonomy" id="1940"/>
    <lineage>
        <taxon>Bacteria</taxon>
        <taxon>Bacillati</taxon>
        <taxon>Actinomycetota</taxon>
        <taxon>Actinomycetes</taxon>
        <taxon>Kitasatosporales</taxon>
        <taxon>Streptomycetaceae</taxon>
        <taxon>Streptomyces</taxon>
    </lineage>
</organism>
<protein>
    <recommendedName>
        <fullName evidence="1">Insertion element IS402-like domain-containing protein</fullName>
    </recommendedName>
</protein>
<feature type="domain" description="Insertion element IS402-like" evidence="1">
    <location>
        <begin position="9"/>
        <end position="80"/>
    </location>
</feature>
<dbReference type="InterPro" id="IPR052909">
    <property type="entry name" value="Transposase_6_like"/>
</dbReference>
<evidence type="ECO:0000313" key="2">
    <source>
        <dbReference type="EMBL" id="PAU47801.1"/>
    </source>
</evidence>
<gene>
    <name evidence="2" type="ORF">CK936_16710</name>
</gene>
<accession>A0A2A2D8I1</accession>
<dbReference type="PANTHER" id="PTHR46637:SF1">
    <property type="entry name" value="BLL5188 PROTEIN"/>
    <property type="match status" value="1"/>
</dbReference>
<name>A0A2A2D8I1_9ACTN</name>
<keyword evidence="3" id="KW-1185">Reference proteome</keyword>
<proteinExistence type="predicted"/>